<dbReference type="GO" id="GO:0005847">
    <property type="term" value="C:mRNA cleavage and polyadenylation specificity factor complex"/>
    <property type="evidence" value="ECO:0007669"/>
    <property type="project" value="TreeGrafter"/>
</dbReference>
<sequence>MLIIVLTPRPSDPDVPCRPETDLDLDRISNEHPVLDPEKLREDGRKAMDRLLSFMGHPAISSINLTAALGSLASIARQRPVFMAQVVQAYEILHANLPPTLAKSQVSSVRKNLKLHLLTLLRLSAAAEFQSQVTTLLYDLGCTAPEIARSTGMARDVRKRQRDDTDSTAKKGRFGKFELSLMPYYLKGNKTQVQKSRILTT</sequence>
<dbReference type="Gene3D" id="1.25.10.10">
    <property type="entry name" value="Leucine-rich Repeat Variant"/>
    <property type="match status" value="1"/>
</dbReference>
<keyword evidence="2" id="KW-0507">mRNA processing</keyword>
<dbReference type="InterPro" id="IPR032460">
    <property type="entry name" value="Symplekin/Pta1_N"/>
</dbReference>
<keyword evidence="6" id="KW-1185">Reference proteome</keyword>
<dbReference type="Ensembl" id="ENSEBUT00000025732.1">
    <property type="protein sequence ID" value="ENSEBUP00000025156.1"/>
    <property type="gene ID" value="ENSEBUG00000015513.1"/>
</dbReference>
<reference evidence="5" key="2">
    <citation type="submission" date="2025-09" db="UniProtKB">
        <authorList>
            <consortium name="Ensembl"/>
        </authorList>
    </citation>
    <scope>IDENTIFICATION</scope>
</reference>
<dbReference type="Pfam" id="PF11935">
    <property type="entry name" value="SYMPK_PTA1_N"/>
    <property type="match status" value="1"/>
</dbReference>
<reference evidence="5" key="1">
    <citation type="submission" date="2025-08" db="UniProtKB">
        <authorList>
            <consortium name="Ensembl"/>
        </authorList>
    </citation>
    <scope>IDENTIFICATION</scope>
</reference>
<dbReference type="InterPro" id="IPR011989">
    <property type="entry name" value="ARM-like"/>
</dbReference>
<accession>A0A8C4R4Y3</accession>
<dbReference type="GO" id="GO:0006397">
    <property type="term" value="P:mRNA processing"/>
    <property type="evidence" value="ECO:0007669"/>
    <property type="project" value="UniProtKB-KW"/>
</dbReference>
<evidence type="ECO:0000256" key="2">
    <source>
        <dbReference type="ARBA" id="ARBA00022664"/>
    </source>
</evidence>
<dbReference type="AlphaFoldDB" id="A0A8C4R4Y3"/>
<protein>
    <recommendedName>
        <fullName evidence="4">Symplekin/Pta1 N-terminal domain-containing protein</fullName>
    </recommendedName>
</protein>
<evidence type="ECO:0000256" key="1">
    <source>
        <dbReference type="ARBA" id="ARBA00004123"/>
    </source>
</evidence>
<proteinExistence type="predicted"/>
<evidence type="ECO:0000313" key="6">
    <source>
        <dbReference type="Proteomes" id="UP000694388"/>
    </source>
</evidence>
<dbReference type="PANTHER" id="PTHR15245">
    <property type="entry name" value="SYMPLEKIN-RELATED"/>
    <property type="match status" value="1"/>
</dbReference>
<dbReference type="InterPro" id="IPR021850">
    <property type="entry name" value="Symplekin/Pta1"/>
</dbReference>
<evidence type="ECO:0000256" key="3">
    <source>
        <dbReference type="ARBA" id="ARBA00023242"/>
    </source>
</evidence>
<feature type="domain" description="Symplekin/Pta1 N-terminal" evidence="4">
    <location>
        <begin position="2"/>
        <end position="155"/>
    </location>
</feature>
<name>A0A8C4R4Y3_EPTBU</name>
<comment type="subcellular location">
    <subcellularLocation>
        <location evidence="1">Nucleus</location>
    </subcellularLocation>
</comment>
<evidence type="ECO:0000259" key="4">
    <source>
        <dbReference type="Pfam" id="PF11935"/>
    </source>
</evidence>
<dbReference type="Proteomes" id="UP000694388">
    <property type="component" value="Unplaced"/>
</dbReference>
<dbReference type="GeneTree" id="ENSGT00390000017045"/>
<keyword evidence="3" id="KW-0539">Nucleus</keyword>
<dbReference type="PANTHER" id="PTHR15245:SF20">
    <property type="entry name" value="SYMPLEKIN"/>
    <property type="match status" value="1"/>
</dbReference>
<evidence type="ECO:0000313" key="5">
    <source>
        <dbReference type="Ensembl" id="ENSEBUP00000025156.1"/>
    </source>
</evidence>
<organism evidence="5 6">
    <name type="scientific">Eptatretus burgeri</name>
    <name type="common">Inshore hagfish</name>
    <dbReference type="NCBI Taxonomy" id="7764"/>
    <lineage>
        <taxon>Eukaryota</taxon>
        <taxon>Metazoa</taxon>
        <taxon>Chordata</taxon>
        <taxon>Craniata</taxon>
        <taxon>Vertebrata</taxon>
        <taxon>Cyclostomata</taxon>
        <taxon>Myxini</taxon>
        <taxon>Myxiniformes</taxon>
        <taxon>Myxinidae</taxon>
        <taxon>Eptatretinae</taxon>
        <taxon>Eptatretus</taxon>
    </lineage>
</organism>